<evidence type="ECO:0000313" key="1">
    <source>
        <dbReference type="EMBL" id="GLR16151.1"/>
    </source>
</evidence>
<accession>A0AA37WC59</accession>
<organism evidence="1 2">
    <name type="scientific">Portibacter lacus</name>
    <dbReference type="NCBI Taxonomy" id="1099794"/>
    <lineage>
        <taxon>Bacteria</taxon>
        <taxon>Pseudomonadati</taxon>
        <taxon>Bacteroidota</taxon>
        <taxon>Saprospiria</taxon>
        <taxon>Saprospirales</taxon>
        <taxon>Haliscomenobacteraceae</taxon>
        <taxon>Portibacter</taxon>
    </lineage>
</organism>
<comment type="caution">
    <text evidence="1">The sequence shown here is derived from an EMBL/GenBank/DDBJ whole genome shotgun (WGS) entry which is preliminary data.</text>
</comment>
<dbReference type="Proteomes" id="UP001156666">
    <property type="component" value="Unassembled WGS sequence"/>
</dbReference>
<proteinExistence type="predicted"/>
<dbReference type="EMBL" id="BSOH01000003">
    <property type="protein sequence ID" value="GLR16151.1"/>
    <property type="molecule type" value="Genomic_DNA"/>
</dbReference>
<dbReference type="AlphaFoldDB" id="A0AA37WC59"/>
<dbReference type="Pfam" id="PF19578">
    <property type="entry name" value="DUF6090"/>
    <property type="match status" value="1"/>
</dbReference>
<dbReference type="InterPro" id="IPR045749">
    <property type="entry name" value="DUF6090"/>
</dbReference>
<sequence>MLVVIGILIALQINNWNESNKDRELVKTSLTSLKVNLNEDIKDLNKQISYNKSLLDNIDFTLKLIISPKFENKPLSVFADSIGDLTNERLFLPNITTFKSMESGSIFPLIADQKFKESIYKYYVHLEKLSKITNENNLFVKKHVEDFVYNEMELGTFFPKSNPHSMNRDLQLDNTNLFRNNPAFENVLIGRKFRAGGEIYTSENAIVVANELIELIDYYLELND</sequence>
<gene>
    <name evidence="1" type="ORF">GCM10007940_07660</name>
</gene>
<keyword evidence="2" id="KW-1185">Reference proteome</keyword>
<name>A0AA37WC59_9BACT</name>
<reference evidence="1" key="1">
    <citation type="journal article" date="2014" name="Int. J. Syst. Evol. Microbiol.">
        <title>Complete genome sequence of Corynebacterium casei LMG S-19264T (=DSM 44701T), isolated from a smear-ripened cheese.</title>
        <authorList>
            <consortium name="US DOE Joint Genome Institute (JGI-PGF)"/>
            <person name="Walter F."/>
            <person name="Albersmeier A."/>
            <person name="Kalinowski J."/>
            <person name="Ruckert C."/>
        </authorList>
    </citation>
    <scope>NUCLEOTIDE SEQUENCE</scope>
    <source>
        <strain evidence="1">NBRC 108769</strain>
    </source>
</reference>
<evidence type="ECO:0000313" key="2">
    <source>
        <dbReference type="Proteomes" id="UP001156666"/>
    </source>
</evidence>
<protein>
    <submittedName>
        <fullName evidence="1">Uncharacterized protein</fullName>
    </submittedName>
</protein>
<reference evidence="1" key="2">
    <citation type="submission" date="2023-01" db="EMBL/GenBank/DDBJ databases">
        <title>Draft genome sequence of Portibacter lacus strain NBRC 108769.</title>
        <authorList>
            <person name="Sun Q."/>
            <person name="Mori K."/>
        </authorList>
    </citation>
    <scope>NUCLEOTIDE SEQUENCE</scope>
    <source>
        <strain evidence="1">NBRC 108769</strain>
    </source>
</reference>